<feature type="signal peptide" evidence="1">
    <location>
        <begin position="1"/>
        <end position="18"/>
    </location>
</feature>
<comment type="caution">
    <text evidence="2">The sequence shown here is derived from an EMBL/GenBank/DDBJ whole genome shotgun (WGS) entry which is preliminary data.</text>
</comment>
<dbReference type="Proteomes" id="UP000663828">
    <property type="component" value="Unassembled WGS sequence"/>
</dbReference>
<evidence type="ECO:0000313" key="3">
    <source>
        <dbReference type="Proteomes" id="UP000663828"/>
    </source>
</evidence>
<accession>A0A816DQI9</accession>
<sequence length="274" mass="31444">MLFFSISCFLLLIKTIVCNQLCYTVCTQFVPIGDVFQRPNCDIITNDSSVHCAVRITINSAFTQRLHLFYVTPVIERVYAQFIQTEIGDISFVDGSFTRAVYHDCPDCDIFLDRSKETVADMQVLPTQMTDVIASIRQFVFDEKEMNQTIECYGTTKKCLSCRIEIKENDEMIQSCQTENEWISIGVTLKEKSVKWESNINKNRTFESIDIQCTKPYCNTIKTVNSILAVLSQYNLTQQQYDIPSSASLSDSSIILTVGFLIQTFFYIVSYKNY</sequence>
<gene>
    <name evidence="2" type="ORF">XAT740_LOCUS52479</name>
</gene>
<feature type="chain" id="PRO_5032684740" evidence="1">
    <location>
        <begin position="19"/>
        <end position="274"/>
    </location>
</feature>
<name>A0A816DQI9_ADIRI</name>
<proteinExistence type="predicted"/>
<dbReference type="AlphaFoldDB" id="A0A816DQI9"/>
<keyword evidence="1" id="KW-0732">Signal</keyword>
<evidence type="ECO:0000313" key="2">
    <source>
        <dbReference type="EMBL" id="CAF1635993.1"/>
    </source>
</evidence>
<organism evidence="2 3">
    <name type="scientific">Adineta ricciae</name>
    <name type="common">Rotifer</name>
    <dbReference type="NCBI Taxonomy" id="249248"/>
    <lineage>
        <taxon>Eukaryota</taxon>
        <taxon>Metazoa</taxon>
        <taxon>Spiralia</taxon>
        <taxon>Gnathifera</taxon>
        <taxon>Rotifera</taxon>
        <taxon>Eurotatoria</taxon>
        <taxon>Bdelloidea</taxon>
        <taxon>Adinetida</taxon>
        <taxon>Adinetidae</taxon>
        <taxon>Adineta</taxon>
    </lineage>
</organism>
<evidence type="ECO:0000256" key="1">
    <source>
        <dbReference type="SAM" id="SignalP"/>
    </source>
</evidence>
<reference evidence="2" key="1">
    <citation type="submission" date="2021-02" db="EMBL/GenBank/DDBJ databases">
        <authorList>
            <person name="Nowell W R."/>
        </authorList>
    </citation>
    <scope>NUCLEOTIDE SEQUENCE</scope>
</reference>
<protein>
    <submittedName>
        <fullName evidence="2">Uncharacterized protein</fullName>
    </submittedName>
</protein>
<dbReference type="EMBL" id="CAJNOR010008668">
    <property type="protein sequence ID" value="CAF1635993.1"/>
    <property type="molecule type" value="Genomic_DNA"/>
</dbReference>
<keyword evidence="3" id="KW-1185">Reference proteome</keyword>